<evidence type="ECO:0000313" key="1">
    <source>
        <dbReference type="EMBL" id="NML67302.1"/>
    </source>
</evidence>
<dbReference type="AlphaFoldDB" id="A0A7Y0FNT1"/>
<dbReference type="InterPro" id="IPR044935">
    <property type="entry name" value="DUF5086_sf"/>
</dbReference>
<evidence type="ECO:0000313" key="2">
    <source>
        <dbReference type="Proteomes" id="UP000559626"/>
    </source>
</evidence>
<dbReference type="EMBL" id="JABBGH010000003">
    <property type="protein sequence ID" value="NML67302.1"/>
    <property type="molecule type" value="Genomic_DNA"/>
</dbReference>
<name>A0A7Y0FNT1_9BACT</name>
<reference evidence="1 2" key="1">
    <citation type="submission" date="2020-04" db="EMBL/GenBank/DDBJ databases">
        <title>Hymenobacter polaris sp. nov., isolated from Arctic soil.</title>
        <authorList>
            <person name="Dahal R.H."/>
        </authorList>
    </citation>
    <scope>NUCLEOTIDE SEQUENCE [LARGE SCALE GENOMIC DNA]</scope>
    <source>
        <strain evidence="1 2">RP-2-7</strain>
    </source>
</reference>
<organism evidence="1 2">
    <name type="scientific">Hymenobacter polaris</name>
    <dbReference type="NCBI Taxonomy" id="2682546"/>
    <lineage>
        <taxon>Bacteria</taxon>
        <taxon>Pseudomonadati</taxon>
        <taxon>Bacteroidota</taxon>
        <taxon>Cytophagia</taxon>
        <taxon>Cytophagales</taxon>
        <taxon>Hymenobacteraceae</taxon>
        <taxon>Hymenobacter</taxon>
    </lineage>
</organism>
<keyword evidence="2" id="KW-1185">Reference proteome</keyword>
<dbReference type="Gene3D" id="3.90.70.190">
    <property type="entry name" value="Domain of unknown function (DUF5086)"/>
    <property type="match status" value="1"/>
</dbReference>
<protein>
    <submittedName>
        <fullName evidence="1">Uncharacterized protein</fullName>
    </submittedName>
</protein>
<dbReference type="Proteomes" id="UP000559626">
    <property type="component" value="Unassembled WGS sequence"/>
</dbReference>
<proteinExistence type="predicted"/>
<sequence length="141" mass="15839">MMTTDKAPIEDFHNSRFQVGQIWEYQTRTADPNSTLQILKVEKLYGAEIAVHIQVNGLNLKSNPEKKDSGTASHLPFSEDAIEASVTQLVVAKESLPQDFEKGYQMWREAFLEGKAGVFAMPIARVVNMIEETMFGESQSE</sequence>
<accession>A0A7Y0FNT1</accession>
<comment type="caution">
    <text evidence="1">The sequence shown here is derived from an EMBL/GenBank/DDBJ whole genome shotgun (WGS) entry which is preliminary data.</text>
</comment>
<gene>
    <name evidence="1" type="ORF">HHL22_19040</name>
</gene>
<dbReference type="RefSeq" id="WP_169532980.1">
    <property type="nucleotide sequence ID" value="NZ_JABBGH010000003.1"/>
</dbReference>